<dbReference type="InterPro" id="IPR012318">
    <property type="entry name" value="HTH_CRP"/>
</dbReference>
<name>A0ABX3BH73_9FLAO</name>
<dbReference type="PROSITE" id="PS51063">
    <property type="entry name" value="HTH_CRP_2"/>
    <property type="match status" value="1"/>
</dbReference>
<keyword evidence="3" id="KW-0804">Transcription</keyword>
<evidence type="ECO:0008006" key="8">
    <source>
        <dbReference type="Google" id="ProtNLM"/>
    </source>
</evidence>
<organism evidence="6 7">
    <name type="scientific">Salegentibacter salarius</name>
    <dbReference type="NCBI Taxonomy" id="435906"/>
    <lineage>
        <taxon>Bacteria</taxon>
        <taxon>Pseudomonadati</taxon>
        <taxon>Bacteroidota</taxon>
        <taxon>Flavobacteriia</taxon>
        <taxon>Flavobacteriales</taxon>
        <taxon>Flavobacteriaceae</taxon>
        <taxon>Salegentibacter</taxon>
    </lineage>
</organism>
<dbReference type="InterPro" id="IPR000595">
    <property type="entry name" value="cNMP-bd_dom"/>
</dbReference>
<dbReference type="SUPFAM" id="SSF51206">
    <property type="entry name" value="cAMP-binding domain-like"/>
    <property type="match status" value="1"/>
</dbReference>
<dbReference type="SMART" id="SM00419">
    <property type="entry name" value="HTH_CRP"/>
    <property type="match status" value="1"/>
</dbReference>
<feature type="domain" description="HTH crp-type" evidence="5">
    <location>
        <begin position="140"/>
        <end position="209"/>
    </location>
</feature>
<dbReference type="Gene3D" id="1.10.10.10">
    <property type="entry name" value="Winged helix-like DNA-binding domain superfamily/Winged helix DNA-binding domain"/>
    <property type="match status" value="1"/>
</dbReference>
<dbReference type="CDD" id="cd00038">
    <property type="entry name" value="CAP_ED"/>
    <property type="match status" value="1"/>
</dbReference>
<dbReference type="Proteomes" id="UP000176009">
    <property type="component" value="Unassembled WGS sequence"/>
</dbReference>
<accession>A0ABX3BH73</accession>
<evidence type="ECO:0000256" key="1">
    <source>
        <dbReference type="ARBA" id="ARBA00023015"/>
    </source>
</evidence>
<dbReference type="Pfam" id="PF13545">
    <property type="entry name" value="HTH_Crp_2"/>
    <property type="match status" value="1"/>
</dbReference>
<dbReference type="EMBL" id="MJBR01000050">
    <property type="protein sequence ID" value="OEY71473.1"/>
    <property type="molecule type" value="Genomic_DNA"/>
</dbReference>
<feature type="domain" description="Cyclic nucleotide-binding" evidence="4">
    <location>
        <begin position="42"/>
        <end position="126"/>
    </location>
</feature>
<gene>
    <name evidence="6" type="ORF">BHS39_05730</name>
</gene>
<keyword evidence="2" id="KW-0238">DNA-binding</keyword>
<comment type="caution">
    <text evidence="6">The sequence shown here is derived from an EMBL/GenBank/DDBJ whole genome shotgun (WGS) entry which is preliminary data.</text>
</comment>
<evidence type="ECO:0000259" key="5">
    <source>
        <dbReference type="PROSITE" id="PS51063"/>
    </source>
</evidence>
<keyword evidence="7" id="KW-1185">Reference proteome</keyword>
<dbReference type="InterPro" id="IPR018490">
    <property type="entry name" value="cNMP-bd_dom_sf"/>
</dbReference>
<evidence type="ECO:0000313" key="6">
    <source>
        <dbReference type="EMBL" id="OEY71473.1"/>
    </source>
</evidence>
<evidence type="ECO:0000256" key="3">
    <source>
        <dbReference type="ARBA" id="ARBA00023163"/>
    </source>
</evidence>
<dbReference type="Gene3D" id="2.60.120.10">
    <property type="entry name" value="Jelly Rolls"/>
    <property type="match status" value="1"/>
</dbReference>
<evidence type="ECO:0000259" key="4">
    <source>
        <dbReference type="PROSITE" id="PS50042"/>
    </source>
</evidence>
<dbReference type="InterPro" id="IPR036390">
    <property type="entry name" value="WH_DNA-bd_sf"/>
</dbReference>
<evidence type="ECO:0000313" key="7">
    <source>
        <dbReference type="Proteomes" id="UP000176009"/>
    </source>
</evidence>
<sequence length="218" mass="25576">MSNNILFKDFDESILAEIASNFVEEKWPARTCSNCYQLRHKFHIIISGRLKVFQTDKDTGREFTLFLLIQNQFFDVISLVDNCNHKSYYESLEEVKMLSTPTITMRKWLKMYPKLNERLLTYVSQQLLSLEDYAVNHTFFDIPARLAKLILKNLNHKSQKLEYINDLSNEEIANLIGSTRAVVNRHFQDFKKEGILKIGRKEVEVINLPLLLKKATNQ</sequence>
<reference evidence="6 7" key="1">
    <citation type="submission" date="2016-09" db="EMBL/GenBank/DDBJ databases">
        <title>Genome Sequence of Salegentibacter salarius,Isolated from a Marine Solar Saltern of the Yellow Sea in South Korea.</title>
        <authorList>
            <person name="Zheng Q."/>
            <person name="Liu Y."/>
        </authorList>
    </citation>
    <scope>NUCLEOTIDE SEQUENCE [LARGE SCALE GENOMIC DNA]</scope>
    <source>
        <strain evidence="6 7">KCTC 12974</strain>
    </source>
</reference>
<keyword evidence="1" id="KW-0805">Transcription regulation</keyword>
<protein>
    <recommendedName>
        <fullName evidence="8">HTH crp-type domain-containing protein</fullName>
    </recommendedName>
</protein>
<evidence type="ECO:0000256" key="2">
    <source>
        <dbReference type="ARBA" id="ARBA00023125"/>
    </source>
</evidence>
<dbReference type="InterPro" id="IPR036388">
    <property type="entry name" value="WH-like_DNA-bd_sf"/>
</dbReference>
<dbReference type="PROSITE" id="PS50042">
    <property type="entry name" value="CNMP_BINDING_3"/>
    <property type="match status" value="1"/>
</dbReference>
<proteinExistence type="predicted"/>
<dbReference type="SUPFAM" id="SSF46785">
    <property type="entry name" value="Winged helix' DNA-binding domain"/>
    <property type="match status" value="1"/>
</dbReference>
<dbReference type="InterPro" id="IPR014710">
    <property type="entry name" value="RmlC-like_jellyroll"/>
</dbReference>